<evidence type="ECO:0000313" key="2">
    <source>
        <dbReference type="EMBL" id="MBE9030314.1"/>
    </source>
</evidence>
<comment type="caution">
    <text evidence="2">The sequence shown here is derived from an EMBL/GenBank/DDBJ whole genome shotgun (WGS) entry which is preliminary data.</text>
</comment>
<dbReference type="Proteomes" id="UP000625316">
    <property type="component" value="Unassembled WGS sequence"/>
</dbReference>
<proteinExistence type="predicted"/>
<name>A0A928VQM0_9CYAN</name>
<dbReference type="SUPFAM" id="SSF103196">
    <property type="entry name" value="Roadblock/LC7 domain"/>
    <property type="match status" value="1"/>
</dbReference>
<accession>A0A928VQM0</accession>
<dbReference type="InterPro" id="IPR053141">
    <property type="entry name" value="Mycobact_SerProt_Inhib_Rv3364c"/>
</dbReference>
<feature type="domain" description="Roadblock/LAMTOR2" evidence="1">
    <location>
        <begin position="9"/>
        <end position="98"/>
    </location>
</feature>
<dbReference type="Pfam" id="PF03259">
    <property type="entry name" value="Robl_LC7"/>
    <property type="match status" value="1"/>
</dbReference>
<sequence length="130" mass="13242">MTIDLAKLNSVLANFVSSSLEIQGAAVVTPDGLPLASNLSANLDEERVAAMSAAILSLGETIGTELSRGGIAKISVEGDNGYAILTSCGEDAVFLVLADKASKQGVLMLQVKQALAVVKSCVTAELHAVA</sequence>
<dbReference type="RefSeq" id="WP_264325139.1">
    <property type="nucleotide sequence ID" value="NZ_JADEXQ010000033.1"/>
</dbReference>
<dbReference type="SMART" id="SM00960">
    <property type="entry name" value="Robl_LC7"/>
    <property type="match status" value="1"/>
</dbReference>
<dbReference type="Gene3D" id="3.30.450.30">
    <property type="entry name" value="Dynein light chain 2a, cytoplasmic"/>
    <property type="match status" value="1"/>
</dbReference>
<dbReference type="AlphaFoldDB" id="A0A928VQM0"/>
<evidence type="ECO:0000259" key="1">
    <source>
        <dbReference type="SMART" id="SM00960"/>
    </source>
</evidence>
<dbReference type="PANTHER" id="PTHR36222:SF1">
    <property type="entry name" value="SERINE PROTEASE INHIBITOR RV3364C"/>
    <property type="match status" value="1"/>
</dbReference>
<protein>
    <submittedName>
        <fullName evidence="2">Roadblock/LC7 domain-containing protein</fullName>
    </submittedName>
</protein>
<reference evidence="2" key="1">
    <citation type="submission" date="2020-10" db="EMBL/GenBank/DDBJ databases">
        <authorList>
            <person name="Castelo-Branco R."/>
            <person name="Eusebio N."/>
            <person name="Adriana R."/>
            <person name="Vieira A."/>
            <person name="Brugerolle De Fraissinette N."/>
            <person name="Rezende De Castro R."/>
            <person name="Schneider M.P."/>
            <person name="Vasconcelos V."/>
            <person name="Leao P.N."/>
        </authorList>
    </citation>
    <scope>NUCLEOTIDE SEQUENCE</scope>
    <source>
        <strain evidence="2">LEGE 11480</strain>
    </source>
</reference>
<organism evidence="2 3">
    <name type="scientific">Romeriopsis navalis LEGE 11480</name>
    <dbReference type="NCBI Taxonomy" id="2777977"/>
    <lineage>
        <taxon>Bacteria</taxon>
        <taxon>Bacillati</taxon>
        <taxon>Cyanobacteriota</taxon>
        <taxon>Cyanophyceae</taxon>
        <taxon>Leptolyngbyales</taxon>
        <taxon>Leptolyngbyaceae</taxon>
        <taxon>Romeriopsis</taxon>
        <taxon>Romeriopsis navalis</taxon>
    </lineage>
</organism>
<dbReference type="InterPro" id="IPR004942">
    <property type="entry name" value="Roadblock/LAMTOR2_dom"/>
</dbReference>
<dbReference type="PANTHER" id="PTHR36222">
    <property type="entry name" value="SERINE PROTEASE INHIBITOR RV3364C"/>
    <property type="match status" value="1"/>
</dbReference>
<keyword evidence="3" id="KW-1185">Reference proteome</keyword>
<evidence type="ECO:0000313" key="3">
    <source>
        <dbReference type="Proteomes" id="UP000625316"/>
    </source>
</evidence>
<gene>
    <name evidence="2" type="ORF">IQ266_11280</name>
</gene>
<dbReference type="EMBL" id="JADEXQ010000033">
    <property type="protein sequence ID" value="MBE9030314.1"/>
    <property type="molecule type" value="Genomic_DNA"/>
</dbReference>